<dbReference type="InterPro" id="IPR008972">
    <property type="entry name" value="Cupredoxin"/>
</dbReference>
<accession>A0A4Y9ZBC3</accession>
<dbReference type="Proteomes" id="UP000298327">
    <property type="component" value="Unassembled WGS sequence"/>
</dbReference>
<feature type="compositionally biased region" description="Low complexity" evidence="1">
    <location>
        <begin position="232"/>
        <end position="243"/>
    </location>
</feature>
<dbReference type="PANTHER" id="PTHR34883:SF4">
    <property type="entry name" value="CUPREDOXIN"/>
    <property type="match status" value="1"/>
</dbReference>
<evidence type="ECO:0000256" key="1">
    <source>
        <dbReference type="SAM" id="MobiDB-lite"/>
    </source>
</evidence>
<evidence type="ECO:0008006" key="4">
    <source>
        <dbReference type="Google" id="ProtNLM"/>
    </source>
</evidence>
<dbReference type="Gene3D" id="2.60.40.420">
    <property type="entry name" value="Cupredoxins - blue copper proteins"/>
    <property type="match status" value="1"/>
</dbReference>
<proteinExistence type="predicted"/>
<comment type="caution">
    <text evidence="2">The sequence shown here is derived from an EMBL/GenBank/DDBJ whole genome shotgun (WGS) entry which is preliminary data.</text>
</comment>
<dbReference type="STRING" id="205917.A0A4Y9ZBC3"/>
<keyword evidence="3" id="KW-1185">Reference proteome</keyword>
<evidence type="ECO:0000313" key="2">
    <source>
        <dbReference type="EMBL" id="TFY71764.1"/>
    </source>
</evidence>
<reference evidence="2 3" key="1">
    <citation type="submission" date="2019-02" db="EMBL/GenBank/DDBJ databases">
        <title>Genome sequencing of the rare red list fungi Dentipellis fragilis.</title>
        <authorList>
            <person name="Buettner E."/>
            <person name="Kellner H."/>
        </authorList>
    </citation>
    <scope>NUCLEOTIDE SEQUENCE [LARGE SCALE GENOMIC DNA]</scope>
    <source>
        <strain evidence="2 3">DSM 105465</strain>
    </source>
</reference>
<organism evidence="2 3">
    <name type="scientific">Dentipellis fragilis</name>
    <dbReference type="NCBI Taxonomy" id="205917"/>
    <lineage>
        <taxon>Eukaryota</taxon>
        <taxon>Fungi</taxon>
        <taxon>Dikarya</taxon>
        <taxon>Basidiomycota</taxon>
        <taxon>Agaricomycotina</taxon>
        <taxon>Agaricomycetes</taxon>
        <taxon>Russulales</taxon>
        <taxon>Hericiaceae</taxon>
        <taxon>Dentipellis</taxon>
    </lineage>
</organism>
<dbReference type="OrthoDB" id="1921208at2759"/>
<feature type="region of interest" description="Disordered" evidence="1">
    <location>
        <begin position="217"/>
        <end position="245"/>
    </location>
</feature>
<dbReference type="InterPro" id="IPR052953">
    <property type="entry name" value="Ser-rich/MCO-related"/>
</dbReference>
<dbReference type="AlphaFoldDB" id="A0A4Y9ZBC3"/>
<dbReference type="EMBL" id="SEOQ01000038">
    <property type="protein sequence ID" value="TFY71764.1"/>
    <property type="molecule type" value="Genomic_DNA"/>
</dbReference>
<protein>
    <recommendedName>
        <fullName evidence="4">Blue (type 1) copper domain-containing protein</fullName>
    </recommendedName>
</protein>
<dbReference type="PANTHER" id="PTHR34883">
    <property type="entry name" value="SERINE-RICH PROTEIN, PUTATIVE-RELATED-RELATED"/>
    <property type="match status" value="1"/>
</dbReference>
<name>A0A4Y9ZBC3_9AGAM</name>
<evidence type="ECO:0000313" key="3">
    <source>
        <dbReference type="Proteomes" id="UP000298327"/>
    </source>
</evidence>
<dbReference type="CDD" id="cd00920">
    <property type="entry name" value="Cupredoxin"/>
    <property type="match status" value="1"/>
</dbReference>
<gene>
    <name evidence="2" type="ORF">EVG20_g1255</name>
</gene>
<dbReference type="SUPFAM" id="SSF49503">
    <property type="entry name" value="Cupredoxins"/>
    <property type="match status" value="1"/>
</dbReference>
<sequence length="441" mass="45886">MLRVHCGSFFQPDAELGLNPTKQCEKYTTEAQGACVRRSRSAADAQSDGSLVLGDGDGFNWQPFYTPWKAVVRHSIPHLFQRRDHLQPECGPVELTNAVGRITPFAAVELQKSTCANSYLQDRTTERLLTIQARAWPTYPISPIGNPLCSIHTTERPARNGRNMFHSAVSAAARERLMIQFGPLFQGPCRAWILIEFCPHPPPAQLPSTTLPAVHHEYGAPPAPVGGGSGGSSSSSSAAVAVPSAPPSTANQINVDVAAGGNFVFNPANFTASNGTMVTFFFPNTPSITHSVTQSSFANPCTPLQASGSQPAGFDSGLQASKQFTIQITDDSVPIWFFCKQVTHCGLGMVGSINAPATGNNTFDAFKAAAVAIGSNEKTVQDSGPVTGGVNAVASATPANTVSASGASTSGGSSGSSSDATKLAASGVFGIVALVAALYSA</sequence>